<protein>
    <submittedName>
        <fullName evidence="1">Uncharacterized protein</fullName>
    </submittedName>
</protein>
<accession>A0A6J8BK23</accession>
<evidence type="ECO:0000313" key="1">
    <source>
        <dbReference type="EMBL" id="CAC5383731.1"/>
    </source>
</evidence>
<dbReference type="AlphaFoldDB" id="A0A6J8BK23"/>
<gene>
    <name evidence="1" type="ORF">MCOR_19446</name>
</gene>
<dbReference type="Proteomes" id="UP000507470">
    <property type="component" value="Unassembled WGS sequence"/>
</dbReference>
<organism evidence="1 2">
    <name type="scientific">Mytilus coruscus</name>
    <name type="common">Sea mussel</name>
    <dbReference type="NCBI Taxonomy" id="42192"/>
    <lineage>
        <taxon>Eukaryota</taxon>
        <taxon>Metazoa</taxon>
        <taxon>Spiralia</taxon>
        <taxon>Lophotrochozoa</taxon>
        <taxon>Mollusca</taxon>
        <taxon>Bivalvia</taxon>
        <taxon>Autobranchia</taxon>
        <taxon>Pteriomorphia</taxon>
        <taxon>Mytilida</taxon>
        <taxon>Mytiloidea</taxon>
        <taxon>Mytilidae</taxon>
        <taxon>Mytilinae</taxon>
        <taxon>Mytilus</taxon>
    </lineage>
</organism>
<evidence type="ECO:0000313" key="2">
    <source>
        <dbReference type="Proteomes" id="UP000507470"/>
    </source>
</evidence>
<dbReference type="OrthoDB" id="10595686at2759"/>
<reference evidence="1 2" key="1">
    <citation type="submission" date="2020-06" db="EMBL/GenBank/DDBJ databases">
        <authorList>
            <person name="Li R."/>
            <person name="Bekaert M."/>
        </authorList>
    </citation>
    <scope>NUCLEOTIDE SEQUENCE [LARGE SCALE GENOMIC DNA]</scope>
    <source>
        <strain evidence="2">wild</strain>
    </source>
</reference>
<proteinExistence type="predicted"/>
<sequence length="221" mass="25695">MNQRRAQETHLLKHNLDGNKSGYRQHKLRMHCLLQGTNHDAVSGWLLLASYFYFIKQYDKCVHIIKNCLLKCTVDKIRVPSFPEIISESIFQNHTNCNKKNRFLTACKKCTIWATILQKRSCFLPTELKPWIDEYPTIIFPTSVFLHFLHFLCLHQRGDLSGRTQAYCELKAVVLANHKEFPNCMQTNNAEILSQKAKILFNGKQELPTPFSFDINCCLTS</sequence>
<dbReference type="EMBL" id="CACVKT020003438">
    <property type="protein sequence ID" value="CAC5383731.1"/>
    <property type="molecule type" value="Genomic_DNA"/>
</dbReference>
<name>A0A6J8BK23_MYTCO</name>
<keyword evidence="2" id="KW-1185">Reference proteome</keyword>